<dbReference type="SUPFAM" id="SSF50249">
    <property type="entry name" value="Nucleic acid-binding proteins"/>
    <property type="match status" value="1"/>
</dbReference>
<feature type="compositionally biased region" description="Pro residues" evidence="3">
    <location>
        <begin position="247"/>
        <end position="284"/>
    </location>
</feature>
<dbReference type="Pfam" id="PF00436">
    <property type="entry name" value="SSB"/>
    <property type="match status" value="1"/>
</dbReference>
<dbReference type="PROSITE" id="PS50935">
    <property type="entry name" value="SSB"/>
    <property type="match status" value="1"/>
</dbReference>
<evidence type="ECO:0000313" key="5">
    <source>
        <dbReference type="Proteomes" id="UP001595833"/>
    </source>
</evidence>
<protein>
    <submittedName>
        <fullName evidence="4">Single-stranded DNA-binding protein</fullName>
    </submittedName>
</protein>
<dbReference type="GO" id="GO:0003677">
    <property type="term" value="F:DNA binding"/>
    <property type="evidence" value="ECO:0007669"/>
    <property type="project" value="UniProtKB-KW"/>
</dbReference>
<evidence type="ECO:0000313" key="4">
    <source>
        <dbReference type="EMBL" id="MFC5053860.1"/>
    </source>
</evidence>
<proteinExistence type="predicted"/>
<evidence type="ECO:0000256" key="3">
    <source>
        <dbReference type="SAM" id="MobiDB-lite"/>
    </source>
</evidence>
<dbReference type="Proteomes" id="UP001595833">
    <property type="component" value="Unassembled WGS sequence"/>
</dbReference>
<dbReference type="InterPro" id="IPR012340">
    <property type="entry name" value="NA-bd_OB-fold"/>
</dbReference>
<dbReference type="RefSeq" id="WP_344036734.1">
    <property type="nucleotide sequence ID" value="NZ_BAAAKE010000005.1"/>
</dbReference>
<comment type="caution">
    <text evidence="4">The sequence shown here is derived from an EMBL/GenBank/DDBJ whole genome shotgun (WGS) entry which is preliminary data.</text>
</comment>
<evidence type="ECO:0000256" key="2">
    <source>
        <dbReference type="PROSITE-ProRule" id="PRU00252"/>
    </source>
</evidence>
<dbReference type="Gene3D" id="2.40.50.140">
    <property type="entry name" value="Nucleic acid-binding proteins"/>
    <property type="match status" value="1"/>
</dbReference>
<feature type="compositionally biased region" description="Pro residues" evidence="3">
    <location>
        <begin position="189"/>
        <end position="233"/>
    </location>
</feature>
<dbReference type="InterPro" id="IPR000424">
    <property type="entry name" value="Primosome_PriB/ssb"/>
</dbReference>
<gene>
    <name evidence="4" type="ORF">ACFPFM_08825</name>
</gene>
<organism evidence="4 5">
    <name type="scientific">Saccharothrix xinjiangensis</name>
    <dbReference type="NCBI Taxonomy" id="204798"/>
    <lineage>
        <taxon>Bacteria</taxon>
        <taxon>Bacillati</taxon>
        <taxon>Actinomycetota</taxon>
        <taxon>Actinomycetes</taxon>
        <taxon>Pseudonocardiales</taxon>
        <taxon>Pseudonocardiaceae</taxon>
        <taxon>Saccharothrix</taxon>
    </lineage>
</organism>
<feature type="compositionally biased region" description="Low complexity" evidence="3">
    <location>
        <begin position="132"/>
        <end position="157"/>
    </location>
</feature>
<feature type="region of interest" description="Disordered" evidence="3">
    <location>
        <begin position="129"/>
        <end position="317"/>
    </location>
</feature>
<feature type="compositionally biased region" description="Pro residues" evidence="3">
    <location>
        <begin position="158"/>
        <end position="171"/>
    </location>
</feature>
<dbReference type="EMBL" id="JBHSJB010000007">
    <property type="protein sequence ID" value="MFC5053860.1"/>
    <property type="molecule type" value="Genomic_DNA"/>
</dbReference>
<keyword evidence="1 2" id="KW-0238">DNA-binding</keyword>
<sequence length="317" mass="32431">MAYNETRVTVCGNVASKITRHEVGTGFSRVNFRLFTTERRWDQDQRGWVDGNRMFLSVNCWRSLADNAYASLNRGDPVVVTGRVSIKELRDEGQVRQLVEIEATAIGPNLALCTASPVRSRATPHEALVDVPGGAPAARPAPAGAPLATASPPLVEALPPPATAPPPPATASPPLTTVEALPVMTGAPPTTPPLTGPVAPAPAPAPAPVPASALPPAPGPADPAPASTAPPPTGRKRPASARTGPKRTPPTPEPASSPAGAVPPPAATPPAPDLPTPVPPPPDLTAPEVVAPRREGESALVRPGEAGRPEEVAEVLF</sequence>
<keyword evidence="5" id="KW-1185">Reference proteome</keyword>
<reference evidence="5" key="1">
    <citation type="journal article" date="2019" name="Int. J. Syst. Evol. Microbiol.">
        <title>The Global Catalogue of Microorganisms (GCM) 10K type strain sequencing project: providing services to taxonomists for standard genome sequencing and annotation.</title>
        <authorList>
            <consortium name="The Broad Institute Genomics Platform"/>
            <consortium name="The Broad Institute Genome Sequencing Center for Infectious Disease"/>
            <person name="Wu L."/>
            <person name="Ma J."/>
        </authorList>
    </citation>
    <scope>NUCLEOTIDE SEQUENCE [LARGE SCALE GENOMIC DNA]</scope>
    <source>
        <strain evidence="5">KCTC 12848</strain>
    </source>
</reference>
<name>A0ABV9XXB4_9PSEU</name>
<evidence type="ECO:0000256" key="1">
    <source>
        <dbReference type="ARBA" id="ARBA00023125"/>
    </source>
</evidence>
<dbReference type="CDD" id="cd04496">
    <property type="entry name" value="SSB_OBF"/>
    <property type="match status" value="1"/>
</dbReference>
<accession>A0ABV9XXB4</accession>